<protein>
    <submittedName>
        <fullName evidence="1">Uncharacterized protein</fullName>
    </submittedName>
</protein>
<keyword evidence="2" id="KW-1185">Reference proteome</keyword>
<accession>A0A9N7VFG7</accession>
<evidence type="ECO:0000313" key="2">
    <source>
        <dbReference type="Proteomes" id="UP001153269"/>
    </source>
</evidence>
<comment type="caution">
    <text evidence="1">The sequence shown here is derived from an EMBL/GenBank/DDBJ whole genome shotgun (WGS) entry which is preliminary data.</text>
</comment>
<dbReference type="AlphaFoldDB" id="A0A9N7VFG7"/>
<dbReference type="Proteomes" id="UP001153269">
    <property type="component" value="Unassembled WGS sequence"/>
</dbReference>
<name>A0A9N7VFG7_PLEPL</name>
<sequence length="131" mass="13998">MITNKHMGVGNTTSLVEVKKDEVICFFLLQLGTRPLALTPLPPAPTDQLVNTRVTRVHQSSSSRGDLSASSPGDCHSLTVASHGAAPGSGASWCDTTPLLKGLCITGRAEGETGIKYTLLYNQQWSRSTWT</sequence>
<organism evidence="1 2">
    <name type="scientific">Pleuronectes platessa</name>
    <name type="common">European plaice</name>
    <dbReference type="NCBI Taxonomy" id="8262"/>
    <lineage>
        <taxon>Eukaryota</taxon>
        <taxon>Metazoa</taxon>
        <taxon>Chordata</taxon>
        <taxon>Craniata</taxon>
        <taxon>Vertebrata</taxon>
        <taxon>Euteleostomi</taxon>
        <taxon>Actinopterygii</taxon>
        <taxon>Neopterygii</taxon>
        <taxon>Teleostei</taxon>
        <taxon>Neoteleostei</taxon>
        <taxon>Acanthomorphata</taxon>
        <taxon>Carangaria</taxon>
        <taxon>Pleuronectiformes</taxon>
        <taxon>Pleuronectoidei</taxon>
        <taxon>Pleuronectidae</taxon>
        <taxon>Pleuronectes</taxon>
    </lineage>
</organism>
<gene>
    <name evidence="1" type="ORF">PLEPLA_LOCUS36186</name>
</gene>
<proteinExistence type="predicted"/>
<reference evidence="1" key="1">
    <citation type="submission" date="2020-03" db="EMBL/GenBank/DDBJ databases">
        <authorList>
            <person name="Weist P."/>
        </authorList>
    </citation>
    <scope>NUCLEOTIDE SEQUENCE</scope>
</reference>
<evidence type="ECO:0000313" key="1">
    <source>
        <dbReference type="EMBL" id="CAB1448534.1"/>
    </source>
</evidence>
<dbReference type="EMBL" id="CADEAL010003981">
    <property type="protein sequence ID" value="CAB1448534.1"/>
    <property type="molecule type" value="Genomic_DNA"/>
</dbReference>